<dbReference type="InterPro" id="IPR018097">
    <property type="entry name" value="EGF_Ca-bd_CS"/>
</dbReference>
<dbReference type="Pfam" id="PF25444">
    <property type="entry name" value="THBD"/>
    <property type="match status" value="1"/>
</dbReference>
<evidence type="ECO:0000256" key="17">
    <source>
        <dbReference type="ARBA" id="ARBA00046453"/>
    </source>
</evidence>
<dbReference type="PROSITE" id="PS50026">
    <property type="entry name" value="EGF_3"/>
    <property type="match status" value="2"/>
</dbReference>
<dbReference type="PROSITE" id="PS01187">
    <property type="entry name" value="EGF_CA"/>
    <property type="match status" value="2"/>
</dbReference>
<keyword evidence="4" id="KW-0964">Secreted</keyword>
<evidence type="ECO:0000313" key="24">
    <source>
        <dbReference type="Proteomes" id="UP000694393"/>
    </source>
</evidence>
<feature type="transmembrane region" description="Helical" evidence="19">
    <location>
        <begin position="483"/>
        <end position="507"/>
    </location>
</feature>
<evidence type="ECO:0000256" key="11">
    <source>
        <dbReference type="ARBA" id="ARBA00022974"/>
    </source>
</evidence>
<comment type="subcellular location">
    <subcellularLocation>
        <location evidence="1">Membrane</location>
        <topology evidence="1">Single-pass type I membrane protein</topology>
    </subcellularLocation>
    <subcellularLocation>
        <location evidence="2">Secreted</location>
    </subcellularLocation>
</comment>
<keyword evidence="9" id="KW-0430">Lectin</keyword>
<reference evidence="23" key="2">
    <citation type="submission" date="2025-09" db="UniProtKB">
        <authorList>
            <consortium name="Ensembl"/>
        </authorList>
    </citation>
    <scope>IDENTIFICATION</scope>
</reference>
<dbReference type="PRINTS" id="PR00907">
    <property type="entry name" value="THRMBOMODULN"/>
</dbReference>
<dbReference type="FunFam" id="2.10.25.10:FF:000014">
    <property type="entry name" value="Latent-transforming growth factor beta-binding protein 3"/>
    <property type="match status" value="1"/>
</dbReference>
<dbReference type="PANTHER" id="PTHR14789">
    <property type="entry name" value="CHONDROLECTIN VARIANT CHODLFDELTAE"/>
    <property type="match status" value="1"/>
</dbReference>
<reference evidence="23" key="1">
    <citation type="submission" date="2025-08" db="UniProtKB">
        <authorList>
            <consortium name="Ensembl"/>
        </authorList>
    </citation>
    <scope>IDENTIFICATION</scope>
</reference>
<comment type="function">
    <text evidence="16">Endothelial cell receptor that plays a critical role in regulating several physiological processes including hemostasis, coagulation, fibrinolysis, inflammation, and angiogenesis. Acts as a cofactor for thrombin activation of protein C/PROC on the surface of vascular endothelial cells leading to initiation of the activated protein C anticoagulant pathway. Also accelerates the activation of the plasma carboxypeptidase B2/CPB2, which catalyzes removal of C-terminal basic amino acids from its substrates including kinins or anaphylatoxins leading to fibrinolysis inhibition. Plays critical protective roles in changing the cleavage specificity of protease-activated receptor 1/PAR1, inhibiting endothelial cell permeability and inflammation. Suppresses inflammation distinctly from its anticoagulant cofactor activity by sequestering HMGB1 thereby preventing it from engaging cellular receptors such as RAGE and contributing to the inflammatory response.</text>
</comment>
<evidence type="ECO:0000256" key="12">
    <source>
        <dbReference type="ARBA" id="ARBA00022989"/>
    </source>
</evidence>
<keyword evidence="13 19" id="KW-0472">Membrane</keyword>
<evidence type="ECO:0000256" key="3">
    <source>
        <dbReference type="ARBA" id="ARBA00019822"/>
    </source>
</evidence>
<dbReference type="InterPro" id="IPR051505">
    <property type="entry name" value="C-type_lectin_domain"/>
</dbReference>
<evidence type="ECO:0000313" key="23">
    <source>
        <dbReference type="Ensembl" id="ENSPCEP00000014911.1"/>
    </source>
</evidence>
<dbReference type="SMART" id="SM00034">
    <property type="entry name" value="CLECT"/>
    <property type="match status" value="1"/>
</dbReference>
<dbReference type="InterPro" id="IPR009030">
    <property type="entry name" value="Growth_fac_rcpt_cys_sf"/>
</dbReference>
<dbReference type="AlphaFoldDB" id="A0A8C8VKK5"/>
<evidence type="ECO:0000256" key="20">
    <source>
        <dbReference type="SAM" id="SignalP"/>
    </source>
</evidence>
<dbReference type="Proteomes" id="UP000694393">
    <property type="component" value="Unplaced"/>
</dbReference>
<evidence type="ECO:0000256" key="6">
    <source>
        <dbReference type="ARBA" id="ARBA00022553"/>
    </source>
</evidence>
<evidence type="ECO:0000256" key="8">
    <source>
        <dbReference type="ARBA" id="ARBA00022729"/>
    </source>
</evidence>
<evidence type="ECO:0000256" key="2">
    <source>
        <dbReference type="ARBA" id="ARBA00004613"/>
    </source>
</evidence>
<comment type="subunit">
    <text evidence="17">Interacts with ITGAL, ITGAM and ITGB2. Interacts with thrombin/F2; this interaction switches the specificity of thrombin from a procoagulant to an anticoagulant and antifibrinolytic protease. Interacts with ANGP1 and ANGP2; these interactions significantly inhibit the generation of activated PC and TAFIa/CPB2 by the thrombin/thrombomodulin complex. Interacts with PF4; this interaction enhances generation of activated protein C. Interacts with HMGB1; this interaction inhibits HMGB1 inflammatory activity.</text>
</comment>
<dbReference type="GO" id="GO:0005509">
    <property type="term" value="F:calcium ion binding"/>
    <property type="evidence" value="ECO:0007669"/>
    <property type="project" value="InterPro"/>
</dbReference>
<feature type="signal peptide" evidence="20">
    <location>
        <begin position="1"/>
        <end position="17"/>
    </location>
</feature>
<protein>
    <recommendedName>
        <fullName evidence="3">Thrombomodulin</fullName>
    </recommendedName>
</protein>
<dbReference type="SMART" id="SM00179">
    <property type="entry name" value="EGF_CA"/>
    <property type="match status" value="4"/>
</dbReference>
<evidence type="ECO:0000256" key="1">
    <source>
        <dbReference type="ARBA" id="ARBA00004479"/>
    </source>
</evidence>
<keyword evidence="8 20" id="KW-0732">Signal</keyword>
<dbReference type="Gene3D" id="2.10.25.10">
    <property type="entry name" value="Laminin"/>
    <property type="match status" value="6"/>
</dbReference>
<dbReference type="PIRSF" id="PIRSF001775">
    <property type="entry name" value="CD93/CD141"/>
    <property type="match status" value="1"/>
</dbReference>
<keyword evidence="6" id="KW-0597">Phosphoprotein</keyword>
<dbReference type="InterPro" id="IPR000152">
    <property type="entry name" value="EGF-type_Asp/Asn_hydroxyl_site"/>
</dbReference>
<dbReference type="PANTHER" id="PTHR14789:SF9">
    <property type="entry name" value="THROMBOMODULIN"/>
    <property type="match status" value="1"/>
</dbReference>
<keyword evidence="15" id="KW-0325">Glycoprotein</keyword>
<name>A0A8C8VKK5_9SAUR</name>
<dbReference type="PROSITE" id="PS01186">
    <property type="entry name" value="EGF_2"/>
    <property type="match status" value="3"/>
</dbReference>
<dbReference type="CDD" id="cd00054">
    <property type="entry name" value="EGF_CA"/>
    <property type="match status" value="1"/>
</dbReference>
<feature type="domain" description="C-type lectin" evidence="22">
    <location>
        <begin position="28"/>
        <end position="149"/>
    </location>
</feature>
<dbReference type="InterPro" id="IPR016186">
    <property type="entry name" value="C-type_lectin-like/link_sf"/>
</dbReference>
<dbReference type="SUPFAM" id="SSF56436">
    <property type="entry name" value="C-type lectin-like"/>
    <property type="match status" value="1"/>
</dbReference>
<evidence type="ECO:0000256" key="5">
    <source>
        <dbReference type="ARBA" id="ARBA00022536"/>
    </source>
</evidence>
<evidence type="ECO:0000256" key="7">
    <source>
        <dbReference type="ARBA" id="ARBA00022692"/>
    </source>
</evidence>
<keyword evidence="24" id="KW-1185">Reference proteome</keyword>
<dbReference type="Pfam" id="PF09064">
    <property type="entry name" value="EGF_Tme5"/>
    <property type="match status" value="1"/>
</dbReference>
<dbReference type="GO" id="GO:0004888">
    <property type="term" value="F:transmembrane signaling receptor activity"/>
    <property type="evidence" value="ECO:0007669"/>
    <property type="project" value="InterPro"/>
</dbReference>
<dbReference type="Ensembl" id="ENSPCET00000015440.1">
    <property type="protein sequence ID" value="ENSPCEP00000014911.1"/>
    <property type="gene ID" value="ENSPCEG00000011802.1"/>
</dbReference>
<evidence type="ECO:0000256" key="13">
    <source>
        <dbReference type="ARBA" id="ARBA00023136"/>
    </source>
</evidence>
<feature type="domain" description="EGF-like" evidence="21">
    <location>
        <begin position="300"/>
        <end position="338"/>
    </location>
</feature>
<dbReference type="InterPro" id="IPR000742">
    <property type="entry name" value="EGF"/>
</dbReference>
<evidence type="ECO:0000259" key="22">
    <source>
        <dbReference type="PROSITE" id="PS50041"/>
    </source>
</evidence>
<dbReference type="GO" id="GO:0030246">
    <property type="term" value="F:carbohydrate binding"/>
    <property type="evidence" value="ECO:0007669"/>
    <property type="project" value="UniProtKB-KW"/>
</dbReference>
<dbReference type="Pfam" id="PF07645">
    <property type="entry name" value="EGF_CA"/>
    <property type="match status" value="1"/>
</dbReference>
<proteinExistence type="predicted"/>
<dbReference type="InterPro" id="IPR026823">
    <property type="entry name" value="cEGF"/>
</dbReference>
<dbReference type="InterPro" id="IPR001304">
    <property type="entry name" value="C-type_lectin-like"/>
</dbReference>
<dbReference type="SUPFAM" id="SSF57184">
    <property type="entry name" value="Growth factor receptor domain"/>
    <property type="match status" value="2"/>
</dbReference>
<evidence type="ECO:0000256" key="18">
    <source>
        <dbReference type="PROSITE-ProRule" id="PRU00076"/>
    </source>
</evidence>
<dbReference type="GO" id="GO:0005576">
    <property type="term" value="C:extracellular region"/>
    <property type="evidence" value="ECO:0007669"/>
    <property type="project" value="UniProtKB-SubCell"/>
</dbReference>
<evidence type="ECO:0000256" key="4">
    <source>
        <dbReference type="ARBA" id="ARBA00022525"/>
    </source>
</evidence>
<evidence type="ECO:0000256" key="14">
    <source>
        <dbReference type="ARBA" id="ARBA00023157"/>
    </source>
</evidence>
<evidence type="ECO:0000256" key="19">
    <source>
        <dbReference type="SAM" id="Phobius"/>
    </source>
</evidence>
<feature type="chain" id="PRO_5034130060" description="Thrombomodulin" evidence="20">
    <location>
        <begin position="18"/>
        <end position="548"/>
    </location>
</feature>
<evidence type="ECO:0000256" key="10">
    <source>
        <dbReference type="ARBA" id="ARBA00022737"/>
    </source>
</evidence>
<dbReference type="GO" id="GO:0016020">
    <property type="term" value="C:membrane"/>
    <property type="evidence" value="ECO:0007669"/>
    <property type="project" value="UniProtKB-SubCell"/>
</dbReference>
<dbReference type="SMART" id="SM00181">
    <property type="entry name" value="EGF"/>
    <property type="match status" value="6"/>
</dbReference>
<organism evidence="23 24">
    <name type="scientific">Pelusios castaneus</name>
    <name type="common">West African mud turtle</name>
    <dbReference type="NCBI Taxonomy" id="367368"/>
    <lineage>
        <taxon>Eukaryota</taxon>
        <taxon>Metazoa</taxon>
        <taxon>Chordata</taxon>
        <taxon>Craniata</taxon>
        <taxon>Vertebrata</taxon>
        <taxon>Euteleostomi</taxon>
        <taxon>Archelosauria</taxon>
        <taxon>Testudinata</taxon>
        <taxon>Testudines</taxon>
        <taxon>Pleurodira</taxon>
        <taxon>Pelomedusidae</taxon>
        <taxon>Pelusios</taxon>
    </lineage>
</organism>
<evidence type="ECO:0000256" key="9">
    <source>
        <dbReference type="ARBA" id="ARBA00022734"/>
    </source>
</evidence>
<dbReference type="PROSITE" id="PS00010">
    <property type="entry name" value="ASX_HYDROXYL"/>
    <property type="match status" value="2"/>
</dbReference>
<dbReference type="InterPro" id="IPR016187">
    <property type="entry name" value="CTDL_fold"/>
</dbReference>
<keyword evidence="5 18" id="KW-0245">EGF-like domain</keyword>
<comment type="caution">
    <text evidence="18">Lacks conserved residue(s) required for the propagation of feature annotation.</text>
</comment>
<evidence type="ECO:0000256" key="15">
    <source>
        <dbReference type="ARBA" id="ARBA00023180"/>
    </source>
</evidence>
<keyword evidence="14" id="KW-1015">Disulfide bond</keyword>
<dbReference type="FunFam" id="2.10.25.10:FF:000240">
    <property type="entry name" value="Vitamin K-dependent protein S"/>
    <property type="match status" value="1"/>
</dbReference>
<keyword evidence="11" id="KW-0654">Proteoglycan</keyword>
<feature type="domain" description="EGF-like" evidence="21">
    <location>
        <begin position="418"/>
        <end position="455"/>
    </location>
</feature>
<dbReference type="SUPFAM" id="SSF57196">
    <property type="entry name" value="EGF/Laminin"/>
    <property type="match status" value="1"/>
</dbReference>
<dbReference type="InterPro" id="IPR057350">
    <property type="entry name" value="THBD"/>
</dbReference>
<keyword evidence="12 19" id="KW-1133">Transmembrane helix</keyword>
<dbReference type="InterPro" id="IPR015149">
    <property type="entry name" value="Tme5_EGF-like"/>
</dbReference>
<evidence type="ECO:0000256" key="16">
    <source>
        <dbReference type="ARBA" id="ARBA00045242"/>
    </source>
</evidence>
<keyword evidence="7 19" id="KW-0812">Transmembrane</keyword>
<dbReference type="PROSITE" id="PS50041">
    <property type="entry name" value="C_TYPE_LECTIN_2"/>
    <property type="match status" value="1"/>
</dbReference>
<dbReference type="InterPro" id="IPR049883">
    <property type="entry name" value="NOTCH1_EGF-like"/>
</dbReference>
<keyword evidence="10" id="KW-0677">Repeat</keyword>
<sequence length="548" mass="59551">MLRLCLGLLLAASAGRSAPEPPADTLCLEPDCFGVFWGRRRFAEASGVCAAGRGRLMWVRSTVAAGATDLLAGQRRGARLWLGLQLPPGRQCTEPGRRLRGFRWAAGDELTDYVAWRQPRTHPVCGRRCVALEVGKDLVWEEERCDSELDGFLCEYNLTDFCAKLSPGAGVAVTYTPSFEGRDSDLPAMPAGTTASVPSLGLELVCQVSGDGVLQWGTASPGAWHCQLENGGCEGTCHWEQGTPLCSCPPGERLEQDQRSCASLCANAPCEHHCIPHGGSYTCMCHEGYQLAEDSVHCRDVDDCHAKPDLCDQECVNTIGGFQCRCHLGYELVEGKCEDVIDCYEEKCQHKCVDVPGGYKCTCFDGYAPDPQNPDKCVLFCNQSSCPADCDPHTEATCYCPSGFILEQTDGNKQMCVDLDECEMDYCEHLCTNEPGSYRCHCREGFVLSDQHSCSPEDEFSGDTMAYPKTAPPTRAPPKADSLHLGVLVGISIGILATILALMALFYHLMKKHCATQGDKGYKCSNSTEKELGLQQVTSGSPAANQKL</sequence>
<evidence type="ECO:0000259" key="21">
    <source>
        <dbReference type="PROSITE" id="PS50026"/>
    </source>
</evidence>
<dbReference type="Pfam" id="PF12662">
    <property type="entry name" value="cEGF"/>
    <property type="match status" value="1"/>
</dbReference>
<dbReference type="Gene3D" id="3.10.100.10">
    <property type="entry name" value="Mannose-Binding Protein A, subunit A"/>
    <property type="match status" value="1"/>
</dbReference>
<dbReference type="InterPro" id="IPR001881">
    <property type="entry name" value="EGF-like_Ca-bd_dom"/>
</dbReference>
<accession>A0A8C8VKK5</accession>